<keyword evidence="3" id="KW-1185">Reference proteome</keyword>
<sequence length="71" mass="6800">MRAVAAVTDQPGVATRATDTAVAGRRPGAAIASVAAVTEQPGLATGAAGTPDGHPVRATRAARAPGAARAN</sequence>
<name>A0A7I9YYC1_MYCBU</name>
<dbReference type="AlphaFoldDB" id="A0A7I9YYC1"/>
<protein>
    <submittedName>
        <fullName evidence="2">Uncharacterized protein</fullName>
    </submittedName>
</protein>
<feature type="region of interest" description="Disordered" evidence="1">
    <location>
        <begin position="43"/>
        <end position="71"/>
    </location>
</feature>
<evidence type="ECO:0000256" key="1">
    <source>
        <dbReference type="SAM" id="MobiDB-lite"/>
    </source>
</evidence>
<organism evidence="2 3">
    <name type="scientific">Mycobacterium bourgelatii</name>
    <dbReference type="NCBI Taxonomy" id="1273442"/>
    <lineage>
        <taxon>Bacteria</taxon>
        <taxon>Bacillati</taxon>
        <taxon>Actinomycetota</taxon>
        <taxon>Actinomycetes</taxon>
        <taxon>Mycobacteriales</taxon>
        <taxon>Mycobacteriaceae</taxon>
        <taxon>Mycobacterium</taxon>
    </lineage>
</organism>
<reference evidence="2 3" key="1">
    <citation type="journal article" date="2019" name="Emerg. Microbes Infect.">
        <title>Comprehensive subspecies identification of 175 nontuberculous mycobacteria species based on 7547 genomic profiles.</title>
        <authorList>
            <person name="Matsumoto Y."/>
            <person name="Kinjo T."/>
            <person name="Motooka D."/>
            <person name="Nabeya D."/>
            <person name="Jung N."/>
            <person name="Uechi K."/>
            <person name="Horii T."/>
            <person name="Iida T."/>
            <person name="Fujita J."/>
            <person name="Nakamura S."/>
        </authorList>
    </citation>
    <scope>NUCLEOTIDE SEQUENCE [LARGE SCALE GENOMIC DNA]</scope>
    <source>
        <strain evidence="2 3">JCM 30725</strain>
    </source>
</reference>
<feature type="compositionally biased region" description="Low complexity" evidence="1">
    <location>
        <begin position="58"/>
        <end position="71"/>
    </location>
</feature>
<accession>A0A7I9YYC1</accession>
<evidence type="ECO:0000313" key="2">
    <source>
        <dbReference type="EMBL" id="GFG93562.1"/>
    </source>
</evidence>
<dbReference type="EMBL" id="BLKZ01000002">
    <property type="protein sequence ID" value="GFG93562.1"/>
    <property type="molecule type" value="Genomic_DNA"/>
</dbReference>
<comment type="caution">
    <text evidence="2">The sequence shown here is derived from an EMBL/GenBank/DDBJ whole genome shotgun (WGS) entry which is preliminary data.</text>
</comment>
<evidence type="ECO:0000313" key="3">
    <source>
        <dbReference type="Proteomes" id="UP000465360"/>
    </source>
</evidence>
<dbReference type="Proteomes" id="UP000465360">
    <property type="component" value="Unassembled WGS sequence"/>
</dbReference>
<proteinExistence type="predicted"/>
<gene>
    <name evidence="2" type="ORF">MBOU_56040</name>
</gene>